<dbReference type="GO" id="GO:0046872">
    <property type="term" value="F:metal ion binding"/>
    <property type="evidence" value="ECO:0007669"/>
    <property type="project" value="UniProtKB-KW"/>
</dbReference>
<dbReference type="EMBL" id="CAEZUK010000065">
    <property type="protein sequence ID" value="CAB4597990.1"/>
    <property type="molecule type" value="Genomic_DNA"/>
</dbReference>
<keyword evidence="2" id="KW-0378">Hydrolase</keyword>
<feature type="domain" description="Sulfatase N-terminal" evidence="3">
    <location>
        <begin position="3"/>
        <end position="337"/>
    </location>
</feature>
<dbReference type="Pfam" id="PF00884">
    <property type="entry name" value="Sulfatase"/>
    <property type="match status" value="1"/>
</dbReference>
<dbReference type="PANTHER" id="PTHR45953">
    <property type="entry name" value="IDURONATE 2-SULFATASE"/>
    <property type="match status" value="1"/>
</dbReference>
<name>A0A6J6VQJ2_9ZZZZ</name>
<evidence type="ECO:0000313" key="4">
    <source>
        <dbReference type="EMBL" id="CAB4536159.1"/>
    </source>
</evidence>
<organism evidence="7">
    <name type="scientific">freshwater metagenome</name>
    <dbReference type="NCBI Taxonomy" id="449393"/>
    <lineage>
        <taxon>unclassified sequences</taxon>
        <taxon>metagenomes</taxon>
        <taxon>ecological metagenomes</taxon>
    </lineage>
</organism>
<evidence type="ECO:0000256" key="2">
    <source>
        <dbReference type="ARBA" id="ARBA00022801"/>
    </source>
</evidence>
<evidence type="ECO:0000313" key="8">
    <source>
        <dbReference type="EMBL" id="CAB5047432.1"/>
    </source>
</evidence>
<dbReference type="PANTHER" id="PTHR45953:SF1">
    <property type="entry name" value="IDURONATE 2-SULFATASE"/>
    <property type="match status" value="1"/>
</dbReference>
<dbReference type="EMBL" id="CAEZVL010000019">
    <property type="protein sequence ID" value="CAB4623847.1"/>
    <property type="molecule type" value="Genomic_DNA"/>
</dbReference>
<dbReference type="Gene3D" id="3.30.1120.10">
    <property type="match status" value="1"/>
</dbReference>
<dbReference type="AlphaFoldDB" id="A0A6J6VQJ2"/>
<gene>
    <name evidence="4" type="ORF">UFOPK1421_00370</name>
    <name evidence="5" type="ORF">UFOPK1820_00538</name>
    <name evidence="6" type="ORF">UFOPK1960_00231</name>
    <name evidence="7" type="ORF">UFOPK2921_00406</name>
    <name evidence="8" type="ORF">UFOPK4275_00469</name>
    <name evidence="9" type="ORF">UFOPK4422_00381</name>
</gene>
<keyword evidence="1" id="KW-0479">Metal-binding</keyword>
<protein>
    <submittedName>
        <fullName evidence="7">Unannotated protein</fullName>
    </submittedName>
</protein>
<reference evidence="7" key="1">
    <citation type="submission" date="2020-05" db="EMBL/GenBank/DDBJ databases">
        <authorList>
            <person name="Chiriac C."/>
            <person name="Salcher M."/>
            <person name="Ghai R."/>
            <person name="Kavagutti S V."/>
        </authorList>
    </citation>
    <scope>NUCLEOTIDE SEQUENCE</scope>
</reference>
<dbReference type="InterPro" id="IPR000917">
    <property type="entry name" value="Sulfatase_N"/>
</dbReference>
<dbReference type="GO" id="GO:0008484">
    <property type="term" value="F:sulfuric ester hydrolase activity"/>
    <property type="evidence" value="ECO:0007669"/>
    <property type="project" value="TreeGrafter"/>
</dbReference>
<proteinExistence type="predicted"/>
<evidence type="ECO:0000313" key="9">
    <source>
        <dbReference type="EMBL" id="CAB5114773.1"/>
    </source>
</evidence>
<evidence type="ECO:0000313" key="7">
    <source>
        <dbReference type="EMBL" id="CAB4773679.1"/>
    </source>
</evidence>
<evidence type="ECO:0000259" key="3">
    <source>
        <dbReference type="Pfam" id="PF00884"/>
    </source>
</evidence>
<accession>A0A6J6VQJ2</accession>
<dbReference type="InterPro" id="IPR017850">
    <property type="entry name" value="Alkaline_phosphatase_core_sf"/>
</dbReference>
<dbReference type="SUPFAM" id="SSF53649">
    <property type="entry name" value="Alkaline phosphatase-like"/>
    <property type="match status" value="1"/>
</dbReference>
<dbReference type="EMBL" id="CAEZZV010000034">
    <property type="protein sequence ID" value="CAB4773679.1"/>
    <property type="molecule type" value="Genomic_DNA"/>
</dbReference>
<dbReference type="EMBL" id="CAFBRX010000024">
    <property type="protein sequence ID" value="CAB5114773.1"/>
    <property type="molecule type" value="Genomic_DNA"/>
</dbReference>
<sequence length="510" mass="57708">MPKHVVVVLLDSLNRHLLGAYGGSEFTTPHLDRFAADSLVFDRHHTGSLPCMPARHDLLVGALDFPWRPWGSVEIWEDAITYSLRAAHVTTMLVSDHPHLFEVGGENYHTDFTAWEYVRGHENDPWKTRSDTSWIGTPALPVRDPVRGHYRYQDSRTWFKSEEDFPGPQTMRAAVKWLETNAGHHERSLLVIDEFDPHEPFDTPEPWASQYRQDENDPRLIWPPYVVNGVADGILTEQEGRALRSAYGSKLSMIDHWFGRLLDAVDASPDAHDTAVIVCTDHGHYLGEKDVWGKPGYPIHDTLGHIPLMIRWPGVEAGRVSALTTTVDIHATLCDIFSVSPEHRTHGKSLVPIVMGRASSVRDHCLSGYWGREVQLVTQTHTYTRGSVGEGFPLSMWSNRWSTMPLHLAPQLRLPRPDQRAFLDTMPGTTVPVIRQPFEVGDALPFWAYGGLKNENLLYDRQNDPQQLRNMASAHGDVISPLETELLEHMKQALLEINAPQDLMQRLGLL</sequence>
<dbReference type="CDD" id="cd16148">
    <property type="entry name" value="sulfatase_like"/>
    <property type="match status" value="1"/>
</dbReference>
<evidence type="ECO:0000256" key="1">
    <source>
        <dbReference type="ARBA" id="ARBA00022723"/>
    </source>
</evidence>
<dbReference type="EMBL" id="CAFBQJ010000060">
    <property type="protein sequence ID" value="CAB5047432.1"/>
    <property type="molecule type" value="Genomic_DNA"/>
</dbReference>
<dbReference type="EMBL" id="CAEZSL010000025">
    <property type="protein sequence ID" value="CAB4536159.1"/>
    <property type="molecule type" value="Genomic_DNA"/>
</dbReference>
<dbReference type="Gene3D" id="3.40.720.10">
    <property type="entry name" value="Alkaline Phosphatase, subunit A"/>
    <property type="match status" value="1"/>
</dbReference>
<dbReference type="GO" id="GO:0005737">
    <property type="term" value="C:cytoplasm"/>
    <property type="evidence" value="ECO:0007669"/>
    <property type="project" value="TreeGrafter"/>
</dbReference>
<evidence type="ECO:0000313" key="6">
    <source>
        <dbReference type="EMBL" id="CAB4623847.1"/>
    </source>
</evidence>
<evidence type="ECO:0000313" key="5">
    <source>
        <dbReference type="EMBL" id="CAB4597990.1"/>
    </source>
</evidence>